<feature type="region of interest" description="Disordered" evidence="1">
    <location>
        <begin position="1"/>
        <end position="45"/>
    </location>
</feature>
<organism evidence="2 3">
    <name type="scientific">Microbotryum intermedium</name>
    <dbReference type="NCBI Taxonomy" id="269621"/>
    <lineage>
        <taxon>Eukaryota</taxon>
        <taxon>Fungi</taxon>
        <taxon>Dikarya</taxon>
        <taxon>Basidiomycota</taxon>
        <taxon>Pucciniomycotina</taxon>
        <taxon>Microbotryomycetes</taxon>
        <taxon>Microbotryales</taxon>
        <taxon>Microbotryaceae</taxon>
        <taxon>Microbotryum</taxon>
    </lineage>
</organism>
<feature type="region of interest" description="Disordered" evidence="1">
    <location>
        <begin position="509"/>
        <end position="529"/>
    </location>
</feature>
<protein>
    <submittedName>
        <fullName evidence="2">BQ2448_1780 protein</fullName>
    </submittedName>
</protein>
<reference evidence="3" key="1">
    <citation type="submission" date="2016-09" db="EMBL/GenBank/DDBJ databases">
        <authorList>
            <person name="Jeantristanb JTB J.-T."/>
            <person name="Ricardo R."/>
        </authorList>
    </citation>
    <scope>NUCLEOTIDE SEQUENCE [LARGE SCALE GENOMIC DNA]</scope>
</reference>
<dbReference type="Proteomes" id="UP000198372">
    <property type="component" value="Unassembled WGS sequence"/>
</dbReference>
<gene>
    <name evidence="2" type="ORF">BQ2448_1780</name>
</gene>
<evidence type="ECO:0000313" key="2">
    <source>
        <dbReference type="EMBL" id="SCV70386.1"/>
    </source>
</evidence>
<dbReference type="EMBL" id="FMSP01000005">
    <property type="protein sequence ID" value="SCV70386.1"/>
    <property type="molecule type" value="Genomic_DNA"/>
</dbReference>
<feature type="compositionally biased region" description="Polar residues" evidence="1">
    <location>
        <begin position="1"/>
        <end position="11"/>
    </location>
</feature>
<sequence length="540" mass="60159">MSSSEQTSATTHQRRCLSELGATHPPAIAPATTRTTAAHPPNLATSTNTIEQTVVLTLKQRFVDLAYNADDVTAATAAHLLSPRQSSFTPTSELGALCDLAMNNNIEMSNELLSKILCLVESTEDNPGPGELEQIFYVRSWSLTIKELPRIVAFQCLIYIQYVGTTRGKSAYRPMIEDKARRKTGLIGEFLMALRTEAPQAFDAAAAFEVLRNTRLPESASNEERDLGERLLIAFFGRDNLLNVQSGGFYGQYVPSEDDFKFFETHHSSFFEMFAQHSAPVDAEKLDALEDWPAVVEAAIDEWPEATGTTTLVMPPNTLETLYLKPSPARTSMLPGKSRSGYLMADFAAPHARHEKGERQWDFKRLDRSSTPFLDLYPWPSKEELDLALAQIHLYIGPVNPVVTVTFGRETLSCARANFLHGHGLPDSASVFSHVGRVMRRYLLDAVWLEDASSSTPPPDRETLVIGHVDHGFDKYGSQPIELRRVVDVCWRVTFFVAGLVVEEAKSLAEQSPEGRPPPPLAPHRQHLQPPWRVDRIQGY</sequence>
<evidence type="ECO:0000256" key="1">
    <source>
        <dbReference type="SAM" id="MobiDB-lite"/>
    </source>
</evidence>
<dbReference type="OrthoDB" id="2126195at2759"/>
<proteinExistence type="predicted"/>
<dbReference type="STRING" id="269621.A0A238FH60"/>
<name>A0A238FH60_9BASI</name>
<accession>A0A238FH60</accession>
<evidence type="ECO:0000313" key="3">
    <source>
        <dbReference type="Proteomes" id="UP000198372"/>
    </source>
</evidence>
<feature type="compositionally biased region" description="Low complexity" evidence="1">
    <location>
        <begin position="22"/>
        <end position="41"/>
    </location>
</feature>
<dbReference type="AlphaFoldDB" id="A0A238FH60"/>
<keyword evidence="3" id="KW-1185">Reference proteome</keyword>